<dbReference type="PANTHER" id="PTHR12353">
    <property type="entry name" value="DISKS LARGE-ASSOCIATED PROTEIN DAP SAP90/PSD-95-ASSOCIATED PROTEIN"/>
    <property type="match status" value="1"/>
</dbReference>
<dbReference type="EMBL" id="OX395126">
    <property type="protein sequence ID" value="CAI5764812.1"/>
    <property type="molecule type" value="Genomic_DNA"/>
</dbReference>
<gene>
    <name evidence="3" type="ORF">PODLI_1B015856</name>
</gene>
<evidence type="ECO:0000313" key="3">
    <source>
        <dbReference type="EMBL" id="CAI5764812.1"/>
    </source>
</evidence>
<dbReference type="GO" id="GO:0023052">
    <property type="term" value="P:signaling"/>
    <property type="evidence" value="ECO:0007669"/>
    <property type="project" value="InterPro"/>
</dbReference>
<dbReference type="GO" id="GO:0007052">
    <property type="term" value="P:mitotic spindle organization"/>
    <property type="evidence" value="ECO:0007669"/>
    <property type="project" value="TreeGrafter"/>
</dbReference>
<dbReference type="Proteomes" id="UP001178461">
    <property type="component" value="Chromosome 1"/>
</dbReference>
<feature type="region of interest" description="Disordered" evidence="2">
    <location>
        <begin position="725"/>
        <end position="752"/>
    </location>
</feature>
<feature type="compositionally biased region" description="Basic and acidic residues" evidence="2">
    <location>
        <begin position="45"/>
        <end position="56"/>
    </location>
</feature>
<dbReference type="GO" id="GO:0007059">
    <property type="term" value="P:chromosome segregation"/>
    <property type="evidence" value="ECO:0007669"/>
    <property type="project" value="TreeGrafter"/>
</dbReference>
<comment type="similarity">
    <text evidence="1">Belongs to the SAPAP family.</text>
</comment>
<feature type="region of interest" description="Disordered" evidence="2">
    <location>
        <begin position="156"/>
        <end position="190"/>
    </location>
</feature>
<keyword evidence="4" id="KW-1185">Reference proteome</keyword>
<feature type="region of interest" description="Disordered" evidence="2">
    <location>
        <begin position="876"/>
        <end position="907"/>
    </location>
</feature>
<evidence type="ECO:0000313" key="4">
    <source>
        <dbReference type="Proteomes" id="UP001178461"/>
    </source>
</evidence>
<dbReference type="GO" id="GO:0031616">
    <property type="term" value="C:spindle pole centrosome"/>
    <property type="evidence" value="ECO:0007669"/>
    <property type="project" value="TreeGrafter"/>
</dbReference>
<feature type="region of interest" description="Disordered" evidence="2">
    <location>
        <begin position="660"/>
        <end position="683"/>
    </location>
</feature>
<dbReference type="GO" id="GO:0051642">
    <property type="term" value="P:centrosome localization"/>
    <property type="evidence" value="ECO:0007669"/>
    <property type="project" value="TreeGrafter"/>
</dbReference>
<dbReference type="Pfam" id="PF03359">
    <property type="entry name" value="GKAP"/>
    <property type="match status" value="1"/>
</dbReference>
<feature type="compositionally biased region" description="Low complexity" evidence="2">
    <location>
        <begin position="310"/>
        <end position="326"/>
    </location>
</feature>
<name>A0AA35NY90_9SAUR</name>
<dbReference type="GO" id="GO:0007346">
    <property type="term" value="P:regulation of mitotic cell cycle"/>
    <property type="evidence" value="ECO:0007669"/>
    <property type="project" value="TreeGrafter"/>
</dbReference>
<evidence type="ECO:0000256" key="2">
    <source>
        <dbReference type="SAM" id="MobiDB-lite"/>
    </source>
</evidence>
<feature type="compositionally biased region" description="Polar residues" evidence="2">
    <location>
        <begin position="281"/>
        <end position="294"/>
    </location>
</feature>
<feature type="region of interest" description="Disordered" evidence="2">
    <location>
        <begin position="29"/>
        <end position="59"/>
    </location>
</feature>
<evidence type="ECO:0000256" key="1">
    <source>
        <dbReference type="ARBA" id="ARBA00008839"/>
    </source>
</evidence>
<dbReference type="InterPro" id="IPR005026">
    <property type="entry name" value="SAPAP"/>
</dbReference>
<feature type="region of interest" description="Disordered" evidence="2">
    <location>
        <begin position="521"/>
        <end position="543"/>
    </location>
</feature>
<sequence length="955" mass="104033">MRATLHSTYLYASGSLKGRSQPMKERVTEFSTSGQSVALECGGGRGKERSGPKEEGGADVVVSTPHQSALEQASLQLPRGGLGVDAGAGRPRLVGNSRMASTFAARYRKDLSTEALKTKLAHRKSISQKESRHKEFNKGRQFGLIDVNAQASRNGEPSLLEESGEGYFLRSSTKSSQKSSASAKSREQERLEMLQRYKAEKELRKLKEQRKPVFKCGQFKPEAPGFLSKPSNIPVLSKPRETVTKAASVETRLTRSKVKNQLQESIRPPARPPQSVMVPSKGSTPQTAQHNQRQIYVDKPSKERKGVQPSTSTTAARRATRATAAALTKIPQISRPAVSAGFPPQKREASNSKQQQRGVKNAKATVLCGVKENHSVEPLISQIPMATAAKLKKENLEKENLPAPIILAPAPQRGERSFAPQNFVFKPLEGLTAYKVKPMSPSKADVFLSPNLCWSPAETTSQVPGEGGLEALPQDCGLKQKVSSPGMTKADLQEHPSVLEFPDANTECVTKETMDATPFEKQINPQKVDLPASNSSDPAGEPQHNVPYFRNLLRCEAERLASHCLQWDGAAEADIPEDAKDLVRTTVGQTRLLIAERFKQFEGLVDNCEFRRGEKETTCDDLDGFWDMVNFQVEDVKKKFENLRKLQENGWQMADDVQAKRPLKKKAAPQRATKAGGGSVERRAARKRLAAIKAAVKNKMKAEGLMVEAAGQETPEKVTFDGGFFKIESPRPFPGRTPQSTSRASRRMTPRSANRALLQSCADTCVVRLGTPTASNAIPPPSDQSSVLEPARTDLCCISEQCDIQAAEEPGATAEDMAKEAADVQTATCDSGSPLCDMDDLISTDSQGLEGSIDKIEVSEATEEVKQTIADLGKQDVLSWSPKEDSQPEGTCSQAEELPTPECQTGSLLGDFSSEAAVLELQPSLDESLFVTPRNQAEKFVANPSNDLIVFSPLT</sequence>
<reference evidence="3" key="1">
    <citation type="submission" date="2022-12" db="EMBL/GenBank/DDBJ databases">
        <authorList>
            <person name="Alioto T."/>
            <person name="Alioto T."/>
            <person name="Gomez Garrido J."/>
        </authorList>
    </citation>
    <scope>NUCLEOTIDE SEQUENCE</scope>
</reference>
<protein>
    <submittedName>
        <fullName evidence="3">Large-associated 5</fullName>
    </submittedName>
</protein>
<organism evidence="3 4">
    <name type="scientific">Podarcis lilfordi</name>
    <name type="common">Lilford's wall lizard</name>
    <dbReference type="NCBI Taxonomy" id="74358"/>
    <lineage>
        <taxon>Eukaryota</taxon>
        <taxon>Metazoa</taxon>
        <taxon>Chordata</taxon>
        <taxon>Craniata</taxon>
        <taxon>Vertebrata</taxon>
        <taxon>Euteleostomi</taxon>
        <taxon>Lepidosauria</taxon>
        <taxon>Squamata</taxon>
        <taxon>Bifurcata</taxon>
        <taxon>Unidentata</taxon>
        <taxon>Episquamata</taxon>
        <taxon>Laterata</taxon>
        <taxon>Lacertibaenia</taxon>
        <taxon>Lacertidae</taxon>
        <taxon>Podarcis</taxon>
    </lineage>
</organism>
<dbReference type="GO" id="GO:0051382">
    <property type="term" value="P:kinetochore assembly"/>
    <property type="evidence" value="ECO:0007669"/>
    <property type="project" value="TreeGrafter"/>
</dbReference>
<dbReference type="GO" id="GO:0008017">
    <property type="term" value="F:microtubule binding"/>
    <property type="evidence" value="ECO:0007669"/>
    <property type="project" value="TreeGrafter"/>
</dbReference>
<dbReference type="GO" id="GO:0005737">
    <property type="term" value="C:cytoplasm"/>
    <property type="evidence" value="ECO:0007669"/>
    <property type="project" value="TreeGrafter"/>
</dbReference>
<accession>A0AA35NY90</accession>
<dbReference type="GO" id="GO:0005634">
    <property type="term" value="C:nucleus"/>
    <property type="evidence" value="ECO:0007669"/>
    <property type="project" value="TreeGrafter"/>
</dbReference>
<feature type="region of interest" description="Disordered" evidence="2">
    <location>
        <begin position="256"/>
        <end position="360"/>
    </location>
</feature>
<dbReference type="AlphaFoldDB" id="A0AA35NY90"/>
<proteinExistence type="inferred from homology"/>
<dbReference type="PANTHER" id="PTHR12353:SF1">
    <property type="entry name" value="DISKS LARGE-ASSOCIATED PROTEIN 5"/>
    <property type="match status" value="1"/>
</dbReference>
<feature type="compositionally biased region" description="Low complexity" evidence="2">
    <location>
        <begin position="170"/>
        <end position="183"/>
    </location>
</feature>